<dbReference type="Pfam" id="PF00156">
    <property type="entry name" value="Pribosyltran"/>
    <property type="match status" value="1"/>
</dbReference>
<keyword evidence="6 7" id="KW-0315">Glutamine amidotransferase</keyword>
<dbReference type="HAMAP" id="MF_01931">
    <property type="entry name" value="PurF"/>
    <property type="match status" value="1"/>
</dbReference>
<evidence type="ECO:0000256" key="5">
    <source>
        <dbReference type="ARBA" id="ARBA00022755"/>
    </source>
</evidence>
<feature type="active site" description="Nucleophile" evidence="7">
    <location>
        <position position="13"/>
    </location>
</feature>
<evidence type="ECO:0000256" key="8">
    <source>
        <dbReference type="PIRNR" id="PIRNR000485"/>
    </source>
</evidence>
<dbReference type="CDD" id="cd00715">
    <property type="entry name" value="GPATase_N"/>
    <property type="match status" value="1"/>
</dbReference>
<organism evidence="10 11">
    <name type="scientific">Amedibacillus hominis</name>
    <dbReference type="NCBI Taxonomy" id="2897776"/>
    <lineage>
        <taxon>Bacteria</taxon>
        <taxon>Bacillati</taxon>
        <taxon>Bacillota</taxon>
        <taxon>Erysipelotrichia</taxon>
        <taxon>Erysipelotrichales</taxon>
        <taxon>Erysipelotrichaceae</taxon>
        <taxon>Amedibacillus</taxon>
    </lineage>
</organism>
<dbReference type="Gene3D" id="3.60.20.10">
    <property type="entry name" value="Glutamine Phosphoribosylpyrophosphate, subunit 1, domain 1"/>
    <property type="match status" value="1"/>
</dbReference>
<gene>
    <name evidence="7 10" type="primary">purF</name>
    <name evidence="10" type="ORF">LQE99_12630</name>
</gene>
<evidence type="ECO:0000256" key="3">
    <source>
        <dbReference type="ARBA" id="ARBA00022676"/>
    </source>
</evidence>
<accession>A0ABS9R8I0</accession>
<keyword evidence="7" id="KW-0004">4Fe-4S</keyword>
<dbReference type="PROSITE" id="PS51278">
    <property type="entry name" value="GATASE_TYPE_2"/>
    <property type="match status" value="1"/>
</dbReference>
<keyword evidence="4 7" id="KW-0808">Transferase</keyword>
<dbReference type="EC" id="2.4.2.14" evidence="7"/>
<sequence length="467" mass="52058">MEEWNEDVLHEECGVFGVYKDKDAAFLTYYGLHALQHRGQEGAGIVTSDGMHMKIRKRRGLVSEVFHEEHLKDLQGIHAIGHVRYATAGGSELENVQPLYAKLLKDGFAVCHNGQIINAHNLRKKLEAEGSIFQGSSDSEIILHLIQKANGTFLEKIKEAFSQIEGAFAVLVLTKDSLYAIRDAKGLRPLSFASLNEGVCVSSETCAFQVTNADYIDDVAPGEIIGFTPKGMIRTHYTTACDHHMCAMEYVYFSRPDSELDGINVHNARKRSGMIMAKRDKDIQADIVVGVPDSSTSAAIGYAEQSRIPFELGLIKNRYVGRTFIKPTQEQRERGVKMKLSAVRSIVADKNIVLIDDSIVRGTTSKRIIQLLKEAGAHQVHVRIASPPICFPCIYGVDTSSYEELISARMNVDELCAYLGADSLRFLDIHDMKEAFHTEKLCCACFNGAYVTDLYDYQSIIERKPKK</sequence>
<dbReference type="PIRSF" id="PIRSF000485">
    <property type="entry name" value="Amd_phspho_trans"/>
    <property type="match status" value="1"/>
</dbReference>
<name>A0ABS9R8I0_9FIRM</name>
<dbReference type="PANTHER" id="PTHR11907">
    <property type="entry name" value="AMIDOPHOSPHORIBOSYLTRANSFERASE"/>
    <property type="match status" value="1"/>
</dbReference>
<dbReference type="SUPFAM" id="SSF56235">
    <property type="entry name" value="N-terminal nucleophile aminohydrolases (Ntn hydrolases)"/>
    <property type="match status" value="1"/>
</dbReference>
<feature type="binding site" evidence="7">
    <location>
        <position position="393"/>
    </location>
    <ligand>
        <name>[4Fe-4S] cluster</name>
        <dbReference type="ChEBI" id="CHEBI:49883"/>
    </ligand>
</feature>
<keyword evidence="3 7" id="KW-0328">Glycosyltransferase</keyword>
<dbReference type="GO" id="GO:0004044">
    <property type="term" value="F:amidophosphoribosyltransferase activity"/>
    <property type="evidence" value="ECO:0007669"/>
    <property type="project" value="UniProtKB-EC"/>
</dbReference>
<comment type="caution">
    <text evidence="10">The sequence shown here is derived from an EMBL/GenBank/DDBJ whole genome shotgun (WGS) entry which is preliminary data.</text>
</comment>
<dbReference type="Gene3D" id="3.40.50.2020">
    <property type="match status" value="1"/>
</dbReference>
<evidence type="ECO:0000256" key="2">
    <source>
        <dbReference type="ARBA" id="ARBA00010138"/>
    </source>
</evidence>
<dbReference type="Pfam" id="PF13537">
    <property type="entry name" value="GATase_7"/>
    <property type="match status" value="1"/>
</dbReference>
<dbReference type="EMBL" id="JAKVPQ010000010">
    <property type="protein sequence ID" value="MCH4285967.1"/>
    <property type="molecule type" value="Genomic_DNA"/>
</dbReference>
<dbReference type="InterPro" id="IPR000836">
    <property type="entry name" value="PRTase_dom"/>
</dbReference>
<comment type="pathway">
    <text evidence="1 7 8">Purine metabolism; IMP biosynthesis via de novo pathway; N(1)-(5-phospho-D-ribosyl)glycinamide from 5-phospho-alpha-D-ribose 1-diphosphate: step 1/2.</text>
</comment>
<dbReference type="InterPro" id="IPR005854">
    <property type="entry name" value="PurF"/>
</dbReference>
<evidence type="ECO:0000256" key="4">
    <source>
        <dbReference type="ARBA" id="ARBA00022679"/>
    </source>
</evidence>
<dbReference type="SUPFAM" id="SSF53271">
    <property type="entry name" value="PRTase-like"/>
    <property type="match status" value="1"/>
</dbReference>
<comment type="function">
    <text evidence="7">Catalyzes the formation of phosphoribosylamine from phosphoribosylpyrophosphate (PRPP) and glutamine.</text>
</comment>
<keyword evidence="7" id="KW-0408">Iron</keyword>
<keyword evidence="7" id="KW-0460">Magnesium</keyword>
<reference evidence="10 11" key="1">
    <citation type="submission" date="2022-02" db="EMBL/GenBank/DDBJ databases">
        <title>Genome of Erysipelotrichaceae sp. nov. NSJ-176 isolated from human feces.</title>
        <authorList>
            <person name="Abdugheni R."/>
        </authorList>
    </citation>
    <scope>NUCLEOTIDE SEQUENCE [LARGE SCALE GENOMIC DNA]</scope>
    <source>
        <strain evidence="10 11">NSJ-176</strain>
    </source>
</reference>
<feature type="binding site" evidence="7">
    <location>
        <position position="294"/>
    </location>
    <ligand>
        <name>Mg(2+)</name>
        <dbReference type="ChEBI" id="CHEBI:18420"/>
    </ligand>
</feature>
<dbReference type="InterPro" id="IPR017932">
    <property type="entry name" value="GATase_2_dom"/>
</dbReference>
<evidence type="ECO:0000259" key="9">
    <source>
        <dbReference type="PROSITE" id="PS51278"/>
    </source>
</evidence>
<keyword evidence="7" id="KW-0479">Metal-binding</keyword>
<keyword evidence="5 7" id="KW-0658">Purine biosynthesis</keyword>
<dbReference type="Proteomes" id="UP001202402">
    <property type="component" value="Unassembled WGS sequence"/>
</dbReference>
<comment type="cofactor">
    <cofactor evidence="7">
        <name>Mg(2+)</name>
        <dbReference type="ChEBI" id="CHEBI:18420"/>
    </cofactor>
    <text evidence="7">Binds 1 Mg(2+) ion per subunit.</text>
</comment>
<evidence type="ECO:0000256" key="1">
    <source>
        <dbReference type="ARBA" id="ARBA00005209"/>
    </source>
</evidence>
<feature type="binding site" evidence="7">
    <location>
        <position position="442"/>
    </location>
    <ligand>
        <name>[4Fe-4S] cluster</name>
        <dbReference type="ChEBI" id="CHEBI:49883"/>
    </ligand>
</feature>
<feature type="binding site" evidence="7">
    <location>
        <position position="246"/>
    </location>
    <ligand>
        <name>[4Fe-4S] cluster</name>
        <dbReference type="ChEBI" id="CHEBI:49883"/>
    </ligand>
</feature>
<proteinExistence type="inferred from homology"/>
<comment type="similarity">
    <text evidence="2 7 8">In the C-terminal section; belongs to the purine/pyrimidine phosphoribosyltransferase family.</text>
</comment>
<dbReference type="CDD" id="cd06223">
    <property type="entry name" value="PRTases_typeI"/>
    <property type="match status" value="1"/>
</dbReference>
<dbReference type="NCBIfam" id="TIGR01134">
    <property type="entry name" value="purF"/>
    <property type="match status" value="1"/>
</dbReference>
<comment type="cofactor">
    <cofactor evidence="7">
        <name>[4Fe-4S] cluster</name>
        <dbReference type="ChEBI" id="CHEBI:49883"/>
    </cofactor>
    <text evidence="7">Binds 1 [4Fe-4S] cluster per subunit.</text>
</comment>
<evidence type="ECO:0000313" key="11">
    <source>
        <dbReference type="Proteomes" id="UP001202402"/>
    </source>
</evidence>
<evidence type="ECO:0000256" key="7">
    <source>
        <dbReference type="HAMAP-Rule" id="MF_01931"/>
    </source>
</evidence>
<dbReference type="InterPro" id="IPR029055">
    <property type="entry name" value="Ntn_hydrolases_N"/>
</dbReference>
<feature type="binding site" evidence="7">
    <location>
        <position position="356"/>
    </location>
    <ligand>
        <name>Mg(2+)</name>
        <dbReference type="ChEBI" id="CHEBI:18420"/>
    </ligand>
</feature>
<dbReference type="InterPro" id="IPR029057">
    <property type="entry name" value="PRTase-like"/>
</dbReference>
<keyword evidence="11" id="KW-1185">Reference proteome</keyword>
<evidence type="ECO:0000256" key="6">
    <source>
        <dbReference type="ARBA" id="ARBA00022962"/>
    </source>
</evidence>
<evidence type="ECO:0000313" key="10">
    <source>
        <dbReference type="EMBL" id="MCH4285967.1"/>
    </source>
</evidence>
<keyword evidence="7" id="KW-0411">Iron-sulfur</keyword>
<dbReference type="RefSeq" id="WP_117453530.1">
    <property type="nucleotide sequence ID" value="NZ_JAKVPQ010000010.1"/>
</dbReference>
<dbReference type="InterPro" id="IPR035584">
    <property type="entry name" value="PurF_N"/>
</dbReference>
<feature type="binding site" evidence="7">
    <location>
        <position position="445"/>
    </location>
    <ligand>
        <name>[4Fe-4S] cluster</name>
        <dbReference type="ChEBI" id="CHEBI:49883"/>
    </ligand>
</feature>
<protein>
    <recommendedName>
        <fullName evidence="7">Amidophosphoribosyltransferase</fullName>
        <shortName evidence="7">ATase</shortName>
        <ecNumber evidence="7">2.4.2.14</ecNumber>
    </recommendedName>
    <alternativeName>
        <fullName evidence="7">Glutamine phosphoribosylpyrophosphate amidotransferase</fullName>
        <shortName evidence="7">GPATase</shortName>
    </alternativeName>
</protein>
<feature type="binding site" evidence="7">
    <location>
        <position position="357"/>
    </location>
    <ligand>
        <name>Mg(2+)</name>
        <dbReference type="ChEBI" id="CHEBI:18420"/>
    </ligand>
</feature>
<comment type="catalytic activity">
    <reaction evidence="7 8">
        <text>5-phospho-beta-D-ribosylamine + L-glutamate + diphosphate = 5-phospho-alpha-D-ribose 1-diphosphate + L-glutamine + H2O</text>
        <dbReference type="Rhea" id="RHEA:14905"/>
        <dbReference type="ChEBI" id="CHEBI:15377"/>
        <dbReference type="ChEBI" id="CHEBI:29985"/>
        <dbReference type="ChEBI" id="CHEBI:33019"/>
        <dbReference type="ChEBI" id="CHEBI:58017"/>
        <dbReference type="ChEBI" id="CHEBI:58359"/>
        <dbReference type="ChEBI" id="CHEBI:58681"/>
        <dbReference type="EC" id="2.4.2.14"/>
    </reaction>
</comment>
<feature type="domain" description="Glutamine amidotransferase type-2" evidence="9">
    <location>
        <begin position="13"/>
        <end position="230"/>
    </location>
</feature>